<dbReference type="EMBL" id="JBKBDD010000029">
    <property type="protein sequence ID" value="MFN6548593.1"/>
    <property type="molecule type" value="Genomic_DNA"/>
</dbReference>
<accession>A0ABW9LNM1</accession>
<dbReference type="CDD" id="cd00093">
    <property type="entry name" value="HTH_XRE"/>
    <property type="match status" value="1"/>
</dbReference>
<keyword evidence="3" id="KW-1185">Reference proteome</keyword>
<sequence length="269" mass="28453">MGQVEVATLAVMTRSRRQELGLTRNDCHAAGGPPVATLAAVERGQLTKPTEEVLGQLDTALRWPQGTARAAVTAPVVAVSDAVAVRATVGEHKLLYRELVRRGAASEAVAVAGAMLARPLRAELRHRLDEADVDTLLAVDALLAVRRAPRPAAACDGKAGRREPAGRSRRPTPHVDNEVGEAISLRDLRLNRGWSLGDVVGKINALQQVSGERAVVSKGTLSAIESGSRGMSAQMATQLELVYWLTPGALAVYAGRRGGLVEGRAMWTG</sequence>
<dbReference type="InterPro" id="IPR010982">
    <property type="entry name" value="Lambda_DNA-bd_dom_sf"/>
</dbReference>
<dbReference type="Proteomes" id="UP001635816">
    <property type="component" value="Unassembled WGS sequence"/>
</dbReference>
<dbReference type="InterPro" id="IPR001387">
    <property type="entry name" value="Cro/C1-type_HTH"/>
</dbReference>
<reference evidence="2 3" key="1">
    <citation type="submission" date="2024-12" db="EMBL/GenBank/DDBJ databases">
        <title>The coexistence of Mycolicibacterium septicum and Mycolicibacterium nivoides in clinical samples.</title>
        <authorList>
            <person name="Wang C."/>
            <person name="Feng Y."/>
            <person name="Zong Z."/>
        </authorList>
    </citation>
    <scope>NUCLEOTIDE SEQUENCE [LARGE SCALE GENOMIC DNA]</scope>
    <source>
        <strain evidence="2 3">120309</strain>
    </source>
</reference>
<organism evidence="2 3">
    <name type="scientific">Mycolicibacterium nivoides</name>
    <dbReference type="NCBI Taxonomy" id="2487344"/>
    <lineage>
        <taxon>Bacteria</taxon>
        <taxon>Bacillati</taxon>
        <taxon>Actinomycetota</taxon>
        <taxon>Actinomycetes</taxon>
        <taxon>Mycobacteriales</taxon>
        <taxon>Mycobacteriaceae</taxon>
        <taxon>Mycolicibacterium</taxon>
    </lineage>
</organism>
<name>A0ABW9LNM1_9MYCO</name>
<evidence type="ECO:0000256" key="1">
    <source>
        <dbReference type="SAM" id="MobiDB-lite"/>
    </source>
</evidence>
<dbReference type="Gene3D" id="1.10.260.40">
    <property type="entry name" value="lambda repressor-like DNA-binding domains"/>
    <property type="match status" value="1"/>
</dbReference>
<evidence type="ECO:0000313" key="3">
    <source>
        <dbReference type="Proteomes" id="UP001635816"/>
    </source>
</evidence>
<evidence type="ECO:0000313" key="2">
    <source>
        <dbReference type="EMBL" id="MFN6548593.1"/>
    </source>
</evidence>
<gene>
    <name evidence="2" type="ORF">ACK4CT_36195</name>
</gene>
<feature type="region of interest" description="Disordered" evidence="1">
    <location>
        <begin position="153"/>
        <end position="175"/>
    </location>
</feature>
<dbReference type="RefSeq" id="WP_409545984.1">
    <property type="nucleotide sequence ID" value="NZ_JBKBDD010000029.1"/>
</dbReference>
<comment type="caution">
    <text evidence="2">The sequence shown here is derived from an EMBL/GenBank/DDBJ whole genome shotgun (WGS) entry which is preliminary data.</text>
</comment>
<proteinExistence type="predicted"/>
<protein>
    <submittedName>
        <fullName evidence="2">Helix-turn-helix domain-containing protein</fullName>
    </submittedName>
</protein>